<gene>
    <name evidence="3" type="ORF">Clopa_1326</name>
</gene>
<feature type="transmembrane region" description="Helical" evidence="1">
    <location>
        <begin position="43"/>
        <end position="64"/>
    </location>
</feature>
<dbReference type="Pfam" id="PF02698">
    <property type="entry name" value="DUF218"/>
    <property type="match status" value="1"/>
</dbReference>
<sequence>MIYFIKFLYSTFILPPGIFILFLIIFSIKLFKHKAKLGKNLLLLTFIFYIFTIPLVDNSIIGLLENKYPVSKNPKGDVIIMLGGGATLDTPNLGFNGHLSGFAANRLITTVELYQKLNVPIIISGGKVFKSTGTESEISKNILITMGIPENKIIIENQSINTTENAKYTKKILDKYNLKNPILVTSAFHMPRAVLQFKKFNTTVLPFPTDYQTNIKGSFELNDFVPSSNALLELSLSVKEFIGILASKSY</sequence>
<organism evidence="3 4">
    <name type="scientific">Clostridium pasteurianum BC1</name>
    <dbReference type="NCBI Taxonomy" id="86416"/>
    <lineage>
        <taxon>Bacteria</taxon>
        <taxon>Bacillati</taxon>
        <taxon>Bacillota</taxon>
        <taxon>Clostridia</taxon>
        <taxon>Eubacteriales</taxon>
        <taxon>Clostridiaceae</taxon>
        <taxon>Clostridium</taxon>
    </lineage>
</organism>
<proteinExistence type="predicted"/>
<dbReference type="GO" id="GO:0005886">
    <property type="term" value="C:plasma membrane"/>
    <property type="evidence" value="ECO:0007669"/>
    <property type="project" value="TreeGrafter"/>
</dbReference>
<dbReference type="GO" id="GO:0043164">
    <property type="term" value="P:Gram-negative-bacterium-type cell wall biogenesis"/>
    <property type="evidence" value="ECO:0007669"/>
    <property type="project" value="TreeGrafter"/>
</dbReference>
<dbReference type="PATRIC" id="fig|86416.3.peg.1327"/>
<evidence type="ECO:0000313" key="3">
    <source>
        <dbReference type="EMBL" id="AGK96311.1"/>
    </source>
</evidence>
<dbReference type="GO" id="GO:0000270">
    <property type="term" value="P:peptidoglycan metabolic process"/>
    <property type="evidence" value="ECO:0007669"/>
    <property type="project" value="TreeGrafter"/>
</dbReference>
<keyword evidence="4" id="KW-1185">Reference proteome</keyword>
<feature type="transmembrane region" description="Helical" evidence="1">
    <location>
        <begin position="12"/>
        <end position="31"/>
    </location>
</feature>
<dbReference type="HOGENOM" id="CLU_053514_1_1_9"/>
<dbReference type="RefSeq" id="WP_015614634.1">
    <property type="nucleotide sequence ID" value="NC_021182.1"/>
</dbReference>
<name>R4K3K9_CLOPA</name>
<keyword evidence="1" id="KW-0812">Transmembrane</keyword>
<dbReference type="eggNOG" id="COG1434">
    <property type="taxonomic scope" value="Bacteria"/>
</dbReference>
<reference evidence="3 4" key="1">
    <citation type="submission" date="2012-01" db="EMBL/GenBank/DDBJ databases">
        <title>Complete sequence of chromosome of Clostridium pasteurianum BC1.</title>
        <authorList>
            <consortium name="US DOE Joint Genome Institute"/>
            <person name="Lucas S."/>
            <person name="Han J."/>
            <person name="Lapidus A."/>
            <person name="Cheng J.-F."/>
            <person name="Goodwin L."/>
            <person name="Pitluck S."/>
            <person name="Peters L."/>
            <person name="Mikhailova N."/>
            <person name="Teshima H."/>
            <person name="Detter J.C."/>
            <person name="Han C."/>
            <person name="Tapia R."/>
            <person name="Land M."/>
            <person name="Hauser L."/>
            <person name="Kyrpides N."/>
            <person name="Ivanova N."/>
            <person name="Pagani I."/>
            <person name="Dunn J."/>
            <person name="Taghavi S."/>
            <person name="Francis A."/>
            <person name="van der Lelie D."/>
            <person name="Woyke T."/>
        </authorList>
    </citation>
    <scope>NUCLEOTIDE SEQUENCE [LARGE SCALE GENOMIC DNA]</scope>
    <source>
        <strain evidence="3 4">BC1</strain>
    </source>
</reference>
<keyword evidence="1" id="KW-0472">Membrane</keyword>
<keyword evidence="1" id="KW-1133">Transmembrane helix</keyword>
<dbReference type="PANTHER" id="PTHR30336">
    <property type="entry name" value="INNER MEMBRANE PROTEIN, PROBABLE PERMEASE"/>
    <property type="match status" value="1"/>
</dbReference>
<evidence type="ECO:0000259" key="2">
    <source>
        <dbReference type="Pfam" id="PF02698"/>
    </source>
</evidence>
<dbReference type="PANTHER" id="PTHR30336:SF4">
    <property type="entry name" value="ENVELOPE BIOGENESIS FACTOR ELYC"/>
    <property type="match status" value="1"/>
</dbReference>
<dbReference type="InterPro" id="IPR003848">
    <property type="entry name" value="DUF218"/>
</dbReference>
<evidence type="ECO:0000256" key="1">
    <source>
        <dbReference type="SAM" id="Phobius"/>
    </source>
</evidence>
<dbReference type="OrthoDB" id="9782395at2"/>
<dbReference type="InterPro" id="IPR014729">
    <property type="entry name" value="Rossmann-like_a/b/a_fold"/>
</dbReference>
<dbReference type="CDD" id="cd06259">
    <property type="entry name" value="YdcF-like"/>
    <property type="match status" value="1"/>
</dbReference>
<dbReference type="KEGG" id="cpas:Clopa_1326"/>
<dbReference type="EMBL" id="CP003261">
    <property type="protein sequence ID" value="AGK96311.1"/>
    <property type="molecule type" value="Genomic_DNA"/>
</dbReference>
<protein>
    <recommendedName>
        <fullName evidence="2">DUF218 domain-containing protein</fullName>
    </recommendedName>
</protein>
<dbReference type="Proteomes" id="UP000013523">
    <property type="component" value="Chromosome"/>
</dbReference>
<dbReference type="AlphaFoldDB" id="R4K3K9"/>
<dbReference type="Gene3D" id="3.40.50.620">
    <property type="entry name" value="HUPs"/>
    <property type="match status" value="1"/>
</dbReference>
<accession>R4K3K9</accession>
<evidence type="ECO:0000313" key="4">
    <source>
        <dbReference type="Proteomes" id="UP000013523"/>
    </source>
</evidence>
<dbReference type="InterPro" id="IPR051599">
    <property type="entry name" value="Cell_Envelope_Assoc"/>
</dbReference>
<feature type="domain" description="DUF218" evidence="2">
    <location>
        <begin position="77"/>
        <end position="243"/>
    </location>
</feature>